<reference evidence="1 2" key="1">
    <citation type="submission" date="2019-09" db="EMBL/GenBank/DDBJ databases">
        <title>Taxonomy of Antarctic Massilia spp.: description of Massilia rubra sp. nov., Massilia aquatica sp. nov., Massilia mucilaginosa sp. nov., Massilia frigida sp. nov. isolated from streams, lakes and regoliths.</title>
        <authorList>
            <person name="Holochova P."/>
            <person name="Sedlacek I."/>
            <person name="Kralova S."/>
            <person name="Maslanova I."/>
            <person name="Busse H.-J."/>
            <person name="Stankova E."/>
            <person name="Vrbovska V."/>
            <person name="Kovarovic V."/>
            <person name="Bartak M."/>
            <person name="Svec P."/>
            <person name="Pantucek R."/>
        </authorList>
    </citation>
    <scope>NUCLEOTIDE SEQUENCE [LARGE SCALE GENOMIC DNA]</scope>
    <source>
        <strain evidence="1 2">CCM 8693</strain>
    </source>
</reference>
<proteinExistence type="predicted"/>
<organism evidence="1 2">
    <name type="scientific">Massilia aquatica</name>
    <dbReference type="NCBI Taxonomy" id="2609000"/>
    <lineage>
        <taxon>Bacteria</taxon>
        <taxon>Pseudomonadati</taxon>
        <taxon>Pseudomonadota</taxon>
        <taxon>Betaproteobacteria</taxon>
        <taxon>Burkholderiales</taxon>
        <taxon>Oxalobacteraceae</taxon>
        <taxon>Telluria group</taxon>
        <taxon>Massilia</taxon>
    </lineage>
</organism>
<keyword evidence="2" id="KW-1185">Reference proteome</keyword>
<sequence>MRNDNLRIDLTYARSALYVRQTIAQAFGIPLGREFTWHILRDLICGLPASALPISITFAGWARMSMVIREESENLSAFLSELKRVHPDIKVWIIILD</sequence>
<evidence type="ECO:0000313" key="2">
    <source>
        <dbReference type="Proteomes" id="UP000819052"/>
    </source>
</evidence>
<evidence type="ECO:0000313" key="1">
    <source>
        <dbReference type="EMBL" id="NHZ42624.1"/>
    </source>
</evidence>
<accession>A0ABX0M8I6</accession>
<dbReference type="EMBL" id="VVIW01000014">
    <property type="protein sequence ID" value="NHZ42624.1"/>
    <property type="molecule type" value="Genomic_DNA"/>
</dbReference>
<comment type="caution">
    <text evidence="1">The sequence shown here is derived from an EMBL/GenBank/DDBJ whole genome shotgun (WGS) entry which is preliminary data.</text>
</comment>
<name>A0ABX0M8I6_9BURK</name>
<gene>
    <name evidence="1" type="ORF">F1609_20975</name>
</gene>
<protein>
    <submittedName>
        <fullName evidence="1">Uncharacterized protein</fullName>
    </submittedName>
</protein>
<dbReference type="RefSeq" id="WP_167078622.1">
    <property type="nucleotide sequence ID" value="NZ_VVIW01000014.1"/>
</dbReference>
<dbReference type="Proteomes" id="UP000819052">
    <property type="component" value="Unassembled WGS sequence"/>
</dbReference>